<dbReference type="InterPro" id="IPR003690">
    <property type="entry name" value="MTERF"/>
</dbReference>
<dbReference type="AlphaFoldDB" id="A0AAV3RSG2"/>
<dbReference type="GO" id="GO:0003676">
    <property type="term" value="F:nucleic acid binding"/>
    <property type="evidence" value="ECO:0007669"/>
    <property type="project" value="InterPro"/>
</dbReference>
<proteinExistence type="inferred from homology"/>
<keyword evidence="2" id="KW-0804">Transcription</keyword>
<evidence type="ECO:0000256" key="2">
    <source>
        <dbReference type="ARBA" id="ARBA00022472"/>
    </source>
</evidence>
<protein>
    <submittedName>
        <fullName evidence="4">Uncharacterized protein</fullName>
    </submittedName>
</protein>
<accession>A0AAV3RSG2</accession>
<comment type="similarity">
    <text evidence="1">Belongs to the mTERF family.</text>
</comment>
<dbReference type="EMBL" id="BAABME010029107">
    <property type="protein sequence ID" value="GAA0183212.1"/>
    <property type="molecule type" value="Genomic_DNA"/>
</dbReference>
<keyword evidence="2" id="KW-0806">Transcription termination</keyword>
<sequence>MPLPTTTITSILSLFTTTTHHFYTTTATSLPRLKIPTKYRQKAIKHAQESITEYLHSTRSIPFSYAELIVKNATFSLSLIISQVPFHHSSFLSSIQRFLRYHPINEFEFFYESIGIEYKEIKEFLPVNKFFLKDDKRVFSNACALADFGFPWNQLGVLCRGKDEIFSSENSNLRAKLGGFRDCYGFSNAVIVGICLVFPRVLSRFGGSEELLSGLKRVLMNTDLVNRVEGNMDVTYAVCRKIRLFYKLGCKMGEVGELLVKNRNVFVDYAEDDLVRKIEFFCRLGVDKEQVGLLLLSKPDILKFDLDDRVITVLSLLKHFNLSTEKLKHVEQNYPYVLGKNRMVNVSHIIRAMDLSEWFFNKVKCGDHSLLATYTSSNQCESTDDDYRNYLQKILTDRYRVHTTSKLDFLHSIGFGENKFTVKVLRKLSGTSSKLYERFNFLLSVGIKFSKLCKMIHLSPKILNQNTCLLEKKVKFLCEGMASSLEYLDEFPAYLNYDLENRIKPRFKFHVWVKAQGWCRKEYTVASLIATSEKQFIARLSDFHPDATEKWFEYQKERRKQVAEKS</sequence>
<keyword evidence="2" id="KW-0805">Transcription regulation</keyword>
<evidence type="ECO:0000313" key="5">
    <source>
        <dbReference type="Proteomes" id="UP001454036"/>
    </source>
</evidence>
<dbReference type="Pfam" id="PF02536">
    <property type="entry name" value="mTERF"/>
    <property type="match status" value="2"/>
</dbReference>
<evidence type="ECO:0000313" key="4">
    <source>
        <dbReference type="EMBL" id="GAA0183212.1"/>
    </source>
</evidence>
<reference evidence="4 5" key="1">
    <citation type="submission" date="2024-01" db="EMBL/GenBank/DDBJ databases">
        <title>The complete chloroplast genome sequence of Lithospermum erythrorhizon: insights into the phylogenetic relationship among Boraginaceae species and the maternal lineages of purple gromwells.</title>
        <authorList>
            <person name="Okada T."/>
            <person name="Watanabe K."/>
        </authorList>
    </citation>
    <scope>NUCLEOTIDE SEQUENCE [LARGE SCALE GENOMIC DNA]</scope>
</reference>
<gene>
    <name evidence="4" type="ORF">LIER_42357</name>
</gene>
<keyword evidence="5" id="KW-1185">Reference proteome</keyword>
<dbReference type="InterPro" id="IPR038538">
    <property type="entry name" value="MTERF_sf"/>
</dbReference>
<evidence type="ECO:0000256" key="3">
    <source>
        <dbReference type="ARBA" id="ARBA00022946"/>
    </source>
</evidence>
<organism evidence="4 5">
    <name type="scientific">Lithospermum erythrorhizon</name>
    <name type="common">Purple gromwell</name>
    <name type="synonym">Lithospermum officinale var. erythrorhizon</name>
    <dbReference type="NCBI Taxonomy" id="34254"/>
    <lineage>
        <taxon>Eukaryota</taxon>
        <taxon>Viridiplantae</taxon>
        <taxon>Streptophyta</taxon>
        <taxon>Embryophyta</taxon>
        <taxon>Tracheophyta</taxon>
        <taxon>Spermatophyta</taxon>
        <taxon>Magnoliopsida</taxon>
        <taxon>eudicotyledons</taxon>
        <taxon>Gunneridae</taxon>
        <taxon>Pentapetalae</taxon>
        <taxon>asterids</taxon>
        <taxon>lamiids</taxon>
        <taxon>Boraginales</taxon>
        <taxon>Boraginaceae</taxon>
        <taxon>Boraginoideae</taxon>
        <taxon>Lithospermeae</taxon>
        <taxon>Lithospermum</taxon>
    </lineage>
</organism>
<dbReference type="Gene3D" id="1.25.70.10">
    <property type="entry name" value="Transcription termination factor 3, mitochondrial"/>
    <property type="match status" value="3"/>
</dbReference>
<keyword evidence="3" id="KW-0809">Transit peptide</keyword>
<comment type="caution">
    <text evidence="4">The sequence shown here is derived from an EMBL/GenBank/DDBJ whole genome shotgun (WGS) entry which is preliminary data.</text>
</comment>
<name>A0AAV3RSG2_LITER</name>
<dbReference type="GO" id="GO:0006353">
    <property type="term" value="P:DNA-templated transcription termination"/>
    <property type="evidence" value="ECO:0007669"/>
    <property type="project" value="UniProtKB-KW"/>
</dbReference>
<dbReference type="SMART" id="SM00733">
    <property type="entry name" value="Mterf"/>
    <property type="match status" value="5"/>
</dbReference>
<dbReference type="Proteomes" id="UP001454036">
    <property type="component" value="Unassembled WGS sequence"/>
</dbReference>
<dbReference type="PANTHER" id="PTHR13068">
    <property type="entry name" value="CGI-12 PROTEIN-RELATED"/>
    <property type="match status" value="1"/>
</dbReference>
<dbReference type="PANTHER" id="PTHR13068:SF113">
    <property type="entry name" value="TRANSCRIPTION TERMINATION FACTOR MTEF18, MITOCHONDRIAL"/>
    <property type="match status" value="1"/>
</dbReference>
<evidence type="ECO:0000256" key="1">
    <source>
        <dbReference type="ARBA" id="ARBA00007692"/>
    </source>
</evidence>